<name>A0A162PRM6_PHYB8</name>
<keyword evidence="3" id="KW-1185">Reference proteome</keyword>
<dbReference type="STRING" id="763407.A0A162PRM6"/>
<dbReference type="EMBL" id="KV440977">
    <property type="protein sequence ID" value="OAD75347.1"/>
    <property type="molecule type" value="Genomic_DNA"/>
</dbReference>
<evidence type="ECO:0000256" key="1">
    <source>
        <dbReference type="SAM" id="MobiDB-lite"/>
    </source>
</evidence>
<feature type="compositionally biased region" description="Low complexity" evidence="1">
    <location>
        <begin position="35"/>
        <end position="46"/>
    </location>
</feature>
<dbReference type="RefSeq" id="XP_018293387.1">
    <property type="nucleotide sequence ID" value="XM_018438358.1"/>
</dbReference>
<accession>A0A162PRM6</accession>
<feature type="region of interest" description="Disordered" evidence="1">
    <location>
        <begin position="35"/>
        <end position="101"/>
    </location>
</feature>
<dbReference type="GeneID" id="28999264"/>
<dbReference type="OrthoDB" id="2406983at2759"/>
<sequence>MNYLAMDRASDTAAHDLAEVRKLIEGMNALVNSQAIQQQQQQRQGQIPLTIPDTSYVPPVPSHPQQESQLAPSPSSRVQDGPLYGTVPDIPAPQPPQPTALPTNGTIVEVTHLLFNRTLYFQLTPDATIEPLITWLRVSFNDHSISGMVLQYKGFDGLWKCLLNRDDSLKRILKQSLKGPSMLQMRVPREEDLLSSGYTDRRLLALTKPGS</sequence>
<dbReference type="VEuPathDB" id="FungiDB:PHYBLDRAFT_180770"/>
<dbReference type="InParanoid" id="A0A162PRM6"/>
<organism evidence="2 3">
    <name type="scientific">Phycomyces blakesleeanus (strain ATCC 8743b / DSM 1359 / FGSC 10004 / NBRC 33097 / NRRL 1555)</name>
    <dbReference type="NCBI Taxonomy" id="763407"/>
    <lineage>
        <taxon>Eukaryota</taxon>
        <taxon>Fungi</taxon>
        <taxon>Fungi incertae sedis</taxon>
        <taxon>Mucoromycota</taxon>
        <taxon>Mucoromycotina</taxon>
        <taxon>Mucoromycetes</taxon>
        <taxon>Mucorales</taxon>
        <taxon>Phycomycetaceae</taxon>
        <taxon>Phycomyces</taxon>
    </lineage>
</organism>
<gene>
    <name evidence="2" type="ORF">PHYBLDRAFT_180770</name>
</gene>
<feature type="compositionally biased region" description="Pro residues" evidence="1">
    <location>
        <begin position="90"/>
        <end position="99"/>
    </location>
</feature>
<reference evidence="3" key="1">
    <citation type="submission" date="2015-06" db="EMBL/GenBank/DDBJ databases">
        <title>Expansion of signal transduction pathways in fungi by whole-genome duplication.</title>
        <authorList>
            <consortium name="DOE Joint Genome Institute"/>
            <person name="Corrochano L.M."/>
            <person name="Kuo A."/>
            <person name="Marcet-Houben M."/>
            <person name="Polaino S."/>
            <person name="Salamov A."/>
            <person name="Villalobos J.M."/>
            <person name="Alvarez M.I."/>
            <person name="Avalos J."/>
            <person name="Benito E.P."/>
            <person name="Benoit I."/>
            <person name="Burger G."/>
            <person name="Camino L.P."/>
            <person name="Canovas D."/>
            <person name="Cerda-Olmedo E."/>
            <person name="Cheng J.-F."/>
            <person name="Dominguez A."/>
            <person name="Elias M."/>
            <person name="Eslava A.P."/>
            <person name="Glaser F."/>
            <person name="Grimwood J."/>
            <person name="Gutierrez G."/>
            <person name="Heitman J."/>
            <person name="Henrissat B."/>
            <person name="Iturriaga E.A."/>
            <person name="Lang B.F."/>
            <person name="Lavin J.L."/>
            <person name="Lee S."/>
            <person name="Li W."/>
            <person name="Lindquist E."/>
            <person name="Lopez-Garcia S."/>
            <person name="Luque E.M."/>
            <person name="Marcos A.T."/>
            <person name="Martin J."/>
            <person name="McCluskey K."/>
            <person name="Medina H.R."/>
            <person name="Miralles-Duran A."/>
            <person name="Miyazaki A."/>
            <person name="Munoz-Torres E."/>
            <person name="Oguiza J.A."/>
            <person name="Ohm R."/>
            <person name="Olmedo M."/>
            <person name="Orejas M."/>
            <person name="Ortiz-Castellanos L."/>
            <person name="Pisabarro A.G."/>
            <person name="Rodriguez-Romero J."/>
            <person name="Ruiz-Herrera J."/>
            <person name="Ruiz-Vazquez R."/>
            <person name="Sanz C."/>
            <person name="Schackwitz W."/>
            <person name="Schmutz J."/>
            <person name="Shahriari M."/>
            <person name="Shelest E."/>
            <person name="Silva-Franco F."/>
            <person name="Soanes D."/>
            <person name="Syed K."/>
            <person name="Tagua V.G."/>
            <person name="Talbot N.J."/>
            <person name="Thon M."/>
            <person name="De vries R.P."/>
            <person name="Wiebenga A."/>
            <person name="Yadav J.S."/>
            <person name="Braun E.L."/>
            <person name="Baker S."/>
            <person name="Garre V."/>
            <person name="Horwitz B."/>
            <person name="Torres-Martinez S."/>
            <person name="Idnurm A."/>
            <person name="Herrera-Estrella A."/>
            <person name="Gabaldon T."/>
            <person name="Grigoriev I.V."/>
        </authorList>
    </citation>
    <scope>NUCLEOTIDE SEQUENCE [LARGE SCALE GENOMIC DNA]</scope>
    <source>
        <strain evidence="3">NRRL 1555(-)</strain>
    </source>
</reference>
<dbReference type="Proteomes" id="UP000077315">
    <property type="component" value="Unassembled WGS sequence"/>
</dbReference>
<proteinExistence type="predicted"/>
<feature type="compositionally biased region" description="Polar residues" evidence="1">
    <location>
        <begin position="63"/>
        <end position="78"/>
    </location>
</feature>
<evidence type="ECO:0000313" key="2">
    <source>
        <dbReference type="EMBL" id="OAD75347.1"/>
    </source>
</evidence>
<evidence type="ECO:0000313" key="3">
    <source>
        <dbReference type="Proteomes" id="UP000077315"/>
    </source>
</evidence>
<dbReference type="AlphaFoldDB" id="A0A162PRM6"/>
<protein>
    <submittedName>
        <fullName evidence="2">Uncharacterized protein</fullName>
    </submittedName>
</protein>